<dbReference type="OrthoDB" id="424834at2759"/>
<keyword evidence="21" id="KW-1185">Reference proteome</keyword>
<sequence>MVSLARTPSLLSLSAEKESELKPLDSPSAEIVTIPQLAATLSSNVPPGDSAVPVSDDIFSSRCPIPLRYKLCALCTILFSSTGVIFCEKTLSPLKSTLKKQLHINNAQYGAISSASNLVNTILPILGGIGMDYWGATYAAILSSVFIFVGALVSACAGNTNHYGMLVGGRILMGFGSTVIESARNKLYAHWFQGSYLAFIFALDIAWGRVVVVISESSSVPMSEINGWWGWALWIPAITTALDLALCCLYWLYERSVPREYRPTLGQDDKGREGWSKKRFSWATVLQLPMFFWIVCLTQVPQSAIIGVYSSNLADIQTRTRGTSTLAAGYNSSVQSIIPIVMTPLVGMFFDKVGWRMVFVSLSAILHILTFSLMGFTTINALCPIIISSFGFTSDVITLVASIPVLVGDDALLGTAFGVWKAFLNTNSIVLDVVAGAVQDGTPDQSYSRVLYILIGIAALQVLWGPIYDYLDGKWLGHSLRFPEQKRVQLRFQVRSGELEQLSYPGWTVRPKVTWGTLAFLAGYIVVAWVLYIVYSLGK</sequence>
<keyword evidence="19" id="KW-0812">Transmembrane</keyword>
<comment type="catalytic activity">
    <reaction evidence="7">
        <text>L-alpha-aminoacyl-L-lysine(out) = L-alpha-aminoacyl-L-lysine(in)</text>
        <dbReference type="Rhea" id="RHEA:79383"/>
        <dbReference type="ChEBI" id="CHEBI:229966"/>
    </reaction>
</comment>
<gene>
    <name evidence="20" type="ORF">BCR39DRAFT_513415</name>
</gene>
<feature type="transmembrane region" description="Helical" evidence="19">
    <location>
        <begin position="513"/>
        <end position="535"/>
    </location>
</feature>
<dbReference type="GO" id="GO:0022857">
    <property type="term" value="F:transmembrane transporter activity"/>
    <property type="evidence" value="ECO:0007669"/>
    <property type="project" value="InterPro"/>
</dbReference>
<comment type="catalytic activity">
    <reaction evidence="3">
        <text>L-histidyl-glycine(out) = L-histidyl-glycine(in)</text>
        <dbReference type="Rhea" id="RHEA:79395"/>
        <dbReference type="ChEBI" id="CHEBI:229957"/>
    </reaction>
</comment>
<evidence type="ECO:0000256" key="19">
    <source>
        <dbReference type="SAM" id="Phobius"/>
    </source>
</evidence>
<evidence type="ECO:0000313" key="20">
    <source>
        <dbReference type="EMBL" id="ORY34568.1"/>
    </source>
</evidence>
<feature type="transmembrane region" description="Helical" evidence="19">
    <location>
        <begin position="106"/>
        <end position="126"/>
    </location>
</feature>
<dbReference type="Proteomes" id="UP000193986">
    <property type="component" value="Unassembled WGS sequence"/>
</dbReference>
<feature type="transmembrane region" description="Helical" evidence="19">
    <location>
        <begin position="187"/>
        <end position="208"/>
    </location>
</feature>
<feature type="transmembrane region" description="Helical" evidence="19">
    <location>
        <begin position="228"/>
        <end position="253"/>
    </location>
</feature>
<feature type="transmembrane region" description="Helical" evidence="19">
    <location>
        <begin position="133"/>
        <end position="155"/>
    </location>
</feature>
<dbReference type="EMBL" id="MCFC01000002">
    <property type="protein sequence ID" value="ORY34568.1"/>
    <property type="molecule type" value="Genomic_DNA"/>
</dbReference>
<evidence type="ECO:0000256" key="4">
    <source>
        <dbReference type="ARBA" id="ARBA00044881"/>
    </source>
</evidence>
<comment type="catalytic activity">
    <reaction evidence="8">
        <text>L-aspartyl-L-lysine(out) = L-aspartyl-L-lysine(in)</text>
        <dbReference type="Rhea" id="RHEA:79411"/>
        <dbReference type="ChEBI" id="CHEBI:229953"/>
    </reaction>
</comment>
<dbReference type="PANTHER" id="PTHR23512">
    <property type="entry name" value="MAJOR FACILITATOR SUPERFAMILY DOMAIN-CONTAINING PROTEIN 1"/>
    <property type="match status" value="1"/>
</dbReference>
<comment type="catalytic activity">
    <reaction evidence="14">
        <text>L-lysyl-glycine(out) = L-lysyl-glycine(in)</text>
        <dbReference type="Rhea" id="RHEA:79407"/>
        <dbReference type="ChEBI" id="CHEBI:191202"/>
    </reaction>
</comment>
<comment type="catalytic activity">
    <reaction evidence="13">
        <text>L-alanyl-L-lysine(out) = L-alanyl-L-lysine(in)</text>
        <dbReference type="Rhea" id="RHEA:79415"/>
        <dbReference type="ChEBI" id="CHEBI:192470"/>
    </reaction>
</comment>
<evidence type="ECO:0000256" key="10">
    <source>
        <dbReference type="ARBA" id="ARBA00044900"/>
    </source>
</evidence>
<comment type="catalytic activity">
    <reaction evidence="2">
        <text>L-lysyl-L-alanine(out) = L-lysyl-L-alanine(in)</text>
        <dbReference type="Rhea" id="RHEA:79399"/>
        <dbReference type="ChEBI" id="CHEBI:229954"/>
    </reaction>
</comment>
<reference evidence="20 21" key="1">
    <citation type="submission" date="2016-07" db="EMBL/GenBank/DDBJ databases">
        <title>Pervasive Adenine N6-methylation of Active Genes in Fungi.</title>
        <authorList>
            <consortium name="DOE Joint Genome Institute"/>
            <person name="Mondo S.J."/>
            <person name="Dannebaum R.O."/>
            <person name="Kuo R.C."/>
            <person name="Labutti K."/>
            <person name="Haridas S."/>
            <person name="Kuo A."/>
            <person name="Salamov A."/>
            <person name="Ahrendt S.R."/>
            <person name="Lipzen A."/>
            <person name="Sullivan W."/>
            <person name="Andreopoulos W.B."/>
            <person name="Clum A."/>
            <person name="Lindquist E."/>
            <person name="Daum C."/>
            <person name="Ramamoorthy G.K."/>
            <person name="Gryganskyi A."/>
            <person name="Culley D."/>
            <person name="Magnuson J.K."/>
            <person name="James T.Y."/>
            <person name="O'Malley M.A."/>
            <person name="Stajich J.E."/>
            <person name="Spatafora J.W."/>
            <person name="Visel A."/>
            <person name="Grigoriev I.V."/>
        </authorList>
    </citation>
    <scope>NUCLEOTIDE SEQUENCE [LARGE SCALE GENOMIC DNA]</scope>
    <source>
        <strain evidence="20 21">68-887.2</strain>
    </source>
</reference>
<keyword evidence="19" id="KW-1133">Transmembrane helix</keyword>
<name>A0A1Y2BIF0_9TREE</name>
<evidence type="ECO:0000256" key="9">
    <source>
        <dbReference type="ARBA" id="ARBA00044899"/>
    </source>
</evidence>
<evidence type="ECO:0000256" key="11">
    <source>
        <dbReference type="ARBA" id="ARBA00044903"/>
    </source>
</evidence>
<evidence type="ECO:0000256" key="13">
    <source>
        <dbReference type="ARBA" id="ARBA00044919"/>
    </source>
</evidence>
<dbReference type="Gene3D" id="1.20.1250.20">
    <property type="entry name" value="MFS general substrate transporter like domains"/>
    <property type="match status" value="2"/>
</dbReference>
<protein>
    <recommendedName>
        <fullName evidence="15">Lysosomal dipeptide transporter MFSD1</fullName>
    </recommendedName>
    <alternativeName>
        <fullName evidence="16">Major facilitator superfamily domain-containing protein 1</fullName>
    </alternativeName>
</protein>
<evidence type="ECO:0000313" key="21">
    <source>
        <dbReference type="Proteomes" id="UP000193986"/>
    </source>
</evidence>
<dbReference type="PANTHER" id="PTHR23512:SF12">
    <property type="entry name" value="TRANSPORTER, PUTATIVE (AFU_ORTHOLOGUE AFUA_4G00260)-RELATED"/>
    <property type="match status" value="1"/>
</dbReference>
<evidence type="ECO:0000256" key="16">
    <source>
        <dbReference type="ARBA" id="ARBA00045018"/>
    </source>
</evidence>
<evidence type="ECO:0000256" key="17">
    <source>
        <dbReference type="ARBA" id="ARBA00045709"/>
    </source>
</evidence>
<feature type="transmembrane region" description="Helical" evidence="19">
    <location>
        <begin position="419"/>
        <end position="438"/>
    </location>
</feature>
<keyword evidence="19" id="KW-0472">Membrane</keyword>
<evidence type="ECO:0000256" key="12">
    <source>
        <dbReference type="ARBA" id="ARBA00044912"/>
    </source>
</evidence>
<evidence type="ECO:0000256" key="3">
    <source>
        <dbReference type="ARBA" id="ARBA00044878"/>
    </source>
</evidence>
<comment type="catalytic activity">
    <reaction evidence="4">
        <text>L-alpha-aminoacyl-L-arginine(out) = L-alpha-aminoacyl-L-arginine(in)</text>
        <dbReference type="Rhea" id="RHEA:79367"/>
        <dbReference type="ChEBI" id="CHEBI:229968"/>
    </reaction>
</comment>
<evidence type="ECO:0000256" key="14">
    <source>
        <dbReference type="ARBA" id="ARBA00044924"/>
    </source>
</evidence>
<comment type="function">
    <text evidence="17">Lysosomal dipeptide uniporter that selectively exports lysine, arginine or histidine-containing dipeptides with a net positive charge from the lysosome lumen into the cytosol. Could play a role in a specific type of protein O-glycosylation indirectly regulating macrophages migration and tissue invasion. Also essential for liver homeostasis.</text>
</comment>
<dbReference type="InterPro" id="IPR052187">
    <property type="entry name" value="MFSD1"/>
</dbReference>
<dbReference type="InParanoid" id="A0A1Y2BIF0"/>
<feature type="transmembrane region" description="Helical" evidence="19">
    <location>
        <begin position="385"/>
        <end position="407"/>
    </location>
</feature>
<organism evidence="20 21">
    <name type="scientific">Naematelia encephala</name>
    <dbReference type="NCBI Taxonomy" id="71784"/>
    <lineage>
        <taxon>Eukaryota</taxon>
        <taxon>Fungi</taxon>
        <taxon>Dikarya</taxon>
        <taxon>Basidiomycota</taxon>
        <taxon>Agaricomycotina</taxon>
        <taxon>Tremellomycetes</taxon>
        <taxon>Tremellales</taxon>
        <taxon>Naemateliaceae</taxon>
        <taxon>Naematelia</taxon>
    </lineage>
</organism>
<evidence type="ECO:0000256" key="2">
    <source>
        <dbReference type="ARBA" id="ARBA00044876"/>
    </source>
</evidence>
<comment type="catalytic activity">
    <reaction evidence="12">
        <text>L-histidyl-L-alpha-amino acid(out) = L-histidyl-L-alpha-amino acid(in)</text>
        <dbReference type="Rhea" id="RHEA:79379"/>
        <dbReference type="ChEBI" id="CHEBI:229964"/>
    </reaction>
</comment>
<dbReference type="AlphaFoldDB" id="A0A1Y2BIF0"/>
<evidence type="ECO:0000256" key="15">
    <source>
        <dbReference type="ARBA" id="ARBA00044985"/>
    </source>
</evidence>
<comment type="caution">
    <text evidence="20">The sequence shown here is derived from an EMBL/GenBank/DDBJ whole genome shotgun (WGS) entry which is preliminary data.</text>
</comment>
<proteinExistence type="predicted"/>
<dbReference type="SUPFAM" id="SSF103473">
    <property type="entry name" value="MFS general substrate transporter"/>
    <property type="match status" value="1"/>
</dbReference>
<dbReference type="Pfam" id="PF07690">
    <property type="entry name" value="MFS_1"/>
    <property type="match status" value="1"/>
</dbReference>
<evidence type="ECO:0000256" key="1">
    <source>
        <dbReference type="ARBA" id="ARBA00004141"/>
    </source>
</evidence>
<evidence type="ECO:0000256" key="7">
    <source>
        <dbReference type="ARBA" id="ARBA00044893"/>
    </source>
</evidence>
<dbReference type="InterPro" id="IPR036259">
    <property type="entry name" value="MFS_trans_sf"/>
</dbReference>
<comment type="catalytic activity">
    <reaction evidence="6">
        <text>L-lysyl-L-alpha-amino acid(out) = L-lysyl-L-alpha-amino acid(in)</text>
        <dbReference type="Rhea" id="RHEA:79387"/>
        <dbReference type="ChEBI" id="CHEBI:229965"/>
    </reaction>
</comment>
<dbReference type="GO" id="GO:0016020">
    <property type="term" value="C:membrane"/>
    <property type="evidence" value="ECO:0007669"/>
    <property type="project" value="UniProtKB-SubCell"/>
</dbReference>
<accession>A0A1Y2BIF0</accession>
<feature type="transmembrane region" description="Helical" evidence="19">
    <location>
        <begin position="450"/>
        <end position="468"/>
    </location>
</feature>
<evidence type="ECO:0000256" key="5">
    <source>
        <dbReference type="ARBA" id="ARBA00044884"/>
    </source>
</evidence>
<evidence type="ECO:0000256" key="6">
    <source>
        <dbReference type="ARBA" id="ARBA00044891"/>
    </source>
</evidence>
<dbReference type="InterPro" id="IPR011701">
    <property type="entry name" value="MFS"/>
</dbReference>
<comment type="catalytic activity">
    <reaction evidence="5">
        <text>L-alpha-aminoacyl-L-histidine(out) = L-alpha-aminoacyl-L-histidine(in)</text>
        <dbReference type="Rhea" id="RHEA:79375"/>
        <dbReference type="ChEBI" id="CHEBI:229967"/>
    </reaction>
</comment>
<comment type="catalytic activity">
    <reaction evidence="11">
        <text>L-arginyl-glycine(out) = L-arginyl-glycine(in)</text>
        <dbReference type="Rhea" id="RHEA:79391"/>
        <dbReference type="ChEBI" id="CHEBI:229955"/>
    </reaction>
</comment>
<evidence type="ECO:0000256" key="18">
    <source>
        <dbReference type="ARBA" id="ARBA00046376"/>
    </source>
</evidence>
<comment type="subunit">
    <text evidence="18">Homodimer. Interacts with lysosomal protein GLMP (via lumenal domain); the interaction starts while both proteins are still in the endoplasmic reticulum and is required for stabilization of MFSD1 in lysosomes but has no direct effect on its targeting to lysosomes or transporter activity.</text>
</comment>
<comment type="catalytic activity">
    <reaction evidence="9">
        <text>L-arginyl-L-alpha-amino acid(out) = L-arginyl-L-alpha-amino acid(in)</text>
        <dbReference type="Rhea" id="RHEA:79371"/>
        <dbReference type="ChEBI" id="CHEBI:84315"/>
    </reaction>
</comment>
<comment type="subcellular location">
    <subcellularLocation>
        <location evidence="1">Membrane</location>
        <topology evidence="1">Multi-pass membrane protein</topology>
    </subcellularLocation>
</comment>
<feature type="transmembrane region" description="Helical" evidence="19">
    <location>
        <begin position="353"/>
        <end position="373"/>
    </location>
</feature>
<comment type="catalytic activity">
    <reaction evidence="10">
        <text>L-lysyl-L-lysine(out) = L-lysyl-L-lysine(in)</text>
        <dbReference type="Rhea" id="RHEA:79403"/>
        <dbReference type="ChEBI" id="CHEBI:229956"/>
    </reaction>
</comment>
<evidence type="ECO:0000256" key="8">
    <source>
        <dbReference type="ARBA" id="ARBA00044898"/>
    </source>
</evidence>